<reference evidence="4 5" key="1">
    <citation type="submission" date="2018-04" db="EMBL/GenBank/DDBJ databases">
        <title>Novel actinobacteria from marine sediment.</title>
        <authorList>
            <person name="Ng Z.Y."/>
            <person name="Tan G.Y.A."/>
        </authorList>
    </citation>
    <scope>NUCLEOTIDE SEQUENCE [LARGE SCALE GENOMIC DNA]</scope>
    <source>
        <strain evidence="4 5">TPS81</strain>
    </source>
</reference>
<dbReference type="PRINTS" id="PR00037">
    <property type="entry name" value="HTHLACR"/>
</dbReference>
<dbReference type="InterPro" id="IPR001034">
    <property type="entry name" value="DeoR_HTH"/>
</dbReference>
<dbReference type="InterPro" id="IPR037171">
    <property type="entry name" value="NagB/RpiA_transferase-like"/>
</dbReference>
<keyword evidence="2" id="KW-0804">Transcription</keyword>
<evidence type="ECO:0000256" key="2">
    <source>
        <dbReference type="ARBA" id="ARBA00023163"/>
    </source>
</evidence>
<organism evidence="4 5">
    <name type="scientific">Marinitenerispora sediminis</name>
    <dbReference type="NCBI Taxonomy" id="1931232"/>
    <lineage>
        <taxon>Bacteria</taxon>
        <taxon>Bacillati</taxon>
        <taxon>Actinomycetota</taxon>
        <taxon>Actinomycetes</taxon>
        <taxon>Streptosporangiales</taxon>
        <taxon>Nocardiopsidaceae</taxon>
        <taxon>Marinitenerispora</taxon>
    </lineage>
</organism>
<dbReference type="AlphaFoldDB" id="A0A368TBQ4"/>
<dbReference type="InterPro" id="IPR014036">
    <property type="entry name" value="DeoR-like_C"/>
</dbReference>
<dbReference type="PANTHER" id="PTHR30363:SF44">
    <property type="entry name" value="AGA OPERON TRANSCRIPTIONAL REPRESSOR-RELATED"/>
    <property type="match status" value="1"/>
</dbReference>
<gene>
    <name evidence="4" type="ORF">DEF24_00815</name>
</gene>
<dbReference type="Gene3D" id="3.40.50.1360">
    <property type="match status" value="1"/>
</dbReference>
<dbReference type="InterPro" id="IPR050313">
    <property type="entry name" value="Carb_Metab_HTH_regulators"/>
</dbReference>
<feature type="domain" description="HTH deoR-type" evidence="3">
    <location>
        <begin position="1"/>
        <end position="53"/>
    </location>
</feature>
<evidence type="ECO:0000259" key="3">
    <source>
        <dbReference type="PROSITE" id="PS51000"/>
    </source>
</evidence>
<keyword evidence="5" id="KW-1185">Reference proteome</keyword>
<evidence type="ECO:0000256" key="1">
    <source>
        <dbReference type="ARBA" id="ARBA00023015"/>
    </source>
</evidence>
<keyword evidence="1" id="KW-0805">Transcription regulation</keyword>
<comment type="caution">
    <text evidence="4">The sequence shown here is derived from an EMBL/GenBank/DDBJ whole genome shotgun (WGS) entry which is preliminary data.</text>
</comment>
<dbReference type="Pfam" id="PF00455">
    <property type="entry name" value="DeoRC"/>
    <property type="match status" value="1"/>
</dbReference>
<dbReference type="Gene3D" id="1.10.10.10">
    <property type="entry name" value="Winged helix-like DNA-binding domain superfamily/Winged helix DNA-binding domain"/>
    <property type="match status" value="1"/>
</dbReference>
<dbReference type="Pfam" id="PF08220">
    <property type="entry name" value="HTH_DeoR"/>
    <property type="match status" value="1"/>
</dbReference>
<dbReference type="SUPFAM" id="SSF100950">
    <property type="entry name" value="NagB/RpiA/CoA transferase-like"/>
    <property type="match status" value="1"/>
</dbReference>
<dbReference type="SUPFAM" id="SSF46785">
    <property type="entry name" value="Winged helix' DNA-binding domain"/>
    <property type="match status" value="1"/>
</dbReference>
<dbReference type="InterPro" id="IPR036390">
    <property type="entry name" value="WH_DNA-bd_sf"/>
</dbReference>
<dbReference type="InterPro" id="IPR011991">
    <property type="entry name" value="ArsR-like_HTH"/>
</dbReference>
<dbReference type="GO" id="GO:0003700">
    <property type="term" value="F:DNA-binding transcription factor activity"/>
    <property type="evidence" value="ECO:0007669"/>
    <property type="project" value="InterPro"/>
</dbReference>
<dbReference type="CDD" id="cd00090">
    <property type="entry name" value="HTH_ARSR"/>
    <property type="match status" value="1"/>
</dbReference>
<dbReference type="InterPro" id="IPR036388">
    <property type="entry name" value="WH-like_DNA-bd_sf"/>
</dbReference>
<dbReference type="Proteomes" id="UP000253318">
    <property type="component" value="Unassembled WGS sequence"/>
</dbReference>
<sequence length="262" mass="27814">MRHQRLLDAVTDGIQRVEDLAEALDVSPSTVRRGLTDLERAGKVVRTHGGAVPVPATGELSWTQKSRRNSAAKRRIAEYAADLVQEGDVVLLDAGSTTTFVAERLAERTGITVVTNGLGPLWALREAEGVDVLLTGGRLRQRRGSIVGEHTRGVLDRITADVAFLGADGLVPERGVNCPSPELAAVKELMLNRARRAVIVADSTKIGADPYPNWALIPGEHTVVTDAGIPEDARLRLAADPRCTPVVVAAGQAPSSPAPLPD</sequence>
<dbReference type="PROSITE" id="PS51000">
    <property type="entry name" value="HTH_DEOR_2"/>
    <property type="match status" value="1"/>
</dbReference>
<dbReference type="SMART" id="SM00420">
    <property type="entry name" value="HTH_DEOR"/>
    <property type="match status" value="1"/>
</dbReference>
<evidence type="ECO:0000313" key="4">
    <source>
        <dbReference type="EMBL" id="RCV62548.1"/>
    </source>
</evidence>
<dbReference type="PANTHER" id="PTHR30363">
    <property type="entry name" value="HTH-TYPE TRANSCRIPTIONAL REGULATOR SRLR-RELATED"/>
    <property type="match status" value="1"/>
</dbReference>
<accession>A0A368TBQ4</accession>
<name>A0A368TBQ4_9ACTN</name>
<dbReference type="OrthoDB" id="7688673at2"/>
<dbReference type="SMART" id="SM01134">
    <property type="entry name" value="DeoRC"/>
    <property type="match status" value="1"/>
</dbReference>
<evidence type="ECO:0000313" key="5">
    <source>
        <dbReference type="Proteomes" id="UP000253318"/>
    </source>
</evidence>
<proteinExistence type="predicted"/>
<dbReference type="EMBL" id="QEIN01000003">
    <property type="protein sequence ID" value="RCV62548.1"/>
    <property type="molecule type" value="Genomic_DNA"/>
</dbReference>
<protein>
    <submittedName>
        <fullName evidence="4">DeoR family transcriptional regulator</fullName>
    </submittedName>
</protein>